<reference evidence="2 3" key="1">
    <citation type="submission" date="2017-11" db="EMBL/GenBank/DDBJ databases">
        <title>Draft genome of actinobacteria isolated from guarana (Paullinia cupana (Mart.) Ducke.</title>
        <authorList>
            <person name="Siqueira K.A."/>
            <person name="Liotti R.G."/>
            <person name="Mendes T.A.O."/>
            <person name="Soares M.A."/>
        </authorList>
    </citation>
    <scope>NUCLEOTIDE SEQUENCE [LARGE SCALE GENOMIC DNA]</scope>
    <source>
        <strain evidence="2 3">193</strain>
    </source>
</reference>
<proteinExistence type="predicted"/>
<comment type="caution">
    <text evidence="2">The sequence shown here is derived from an EMBL/GenBank/DDBJ whole genome shotgun (WGS) entry which is preliminary data.</text>
</comment>
<evidence type="ECO:0000313" key="3">
    <source>
        <dbReference type="Proteomes" id="UP000270471"/>
    </source>
</evidence>
<evidence type="ECO:0000313" key="2">
    <source>
        <dbReference type="EMBL" id="RMB85162.1"/>
    </source>
</evidence>
<sequence>MLLLVLAAAAWLARSHLSDVLTFTEDRAGDPKPLHPVAVSASSESPAHRAQAAFDGFSNRYWAPAGRGSGTGQYLDAEFDRPVRLQKLLITSGSSANGDEFLAQARPSEITVTLISAEGARTTKGINLNDAPGQQSFDVRGSDVTRVRLTVDAAYGVRSDRRVAVAEVEFFGRQ</sequence>
<dbReference type="Pfam" id="PF25302">
    <property type="entry name" value="NADase_transloc"/>
    <property type="match status" value="1"/>
</dbReference>
<gene>
    <name evidence="2" type="ORF">CTZ28_15840</name>
</gene>
<accession>A0A3M0I9V9</accession>
<dbReference type="Proteomes" id="UP000270471">
    <property type="component" value="Unassembled WGS sequence"/>
</dbReference>
<dbReference type="AlphaFoldDB" id="A0A3M0I9V9"/>
<dbReference type="InterPro" id="IPR057561">
    <property type="entry name" value="NADase_transloc"/>
</dbReference>
<dbReference type="EMBL" id="PENI01000008">
    <property type="protein sequence ID" value="RMB85162.1"/>
    <property type="molecule type" value="Genomic_DNA"/>
</dbReference>
<feature type="domain" description="NAD glycohydrolase translocation F5/8 type C" evidence="1">
    <location>
        <begin position="40"/>
        <end position="170"/>
    </location>
</feature>
<evidence type="ECO:0000259" key="1">
    <source>
        <dbReference type="Pfam" id="PF25302"/>
    </source>
</evidence>
<dbReference type="OrthoDB" id="3808044at2"/>
<name>A0A3M0I9V9_9ACTN</name>
<keyword evidence="3" id="KW-1185">Reference proteome</keyword>
<protein>
    <recommendedName>
        <fullName evidence="1">NAD glycohydrolase translocation F5/8 type C domain-containing protein</fullName>
    </recommendedName>
</protein>
<dbReference type="SUPFAM" id="SSF49785">
    <property type="entry name" value="Galactose-binding domain-like"/>
    <property type="match status" value="1"/>
</dbReference>
<dbReference type="Gene3D" id="2.60.120.260">
    <property type="entry name" value="Galactose-binding domain-like"/>
    <property type="match status" value="1"/>
</dbReference>
<dbReference type="InterPro" id="IPR008979">
    <property type="entry name" value="Galactose-bd-like_sf"/>
</dbReference>
<dbReference type="NCBIfam" id="NF047619">
    <property type="entry name" value="NADase_discoid"/>
    <property type="match status" value="1"/>
</dbReference>
<organism evidence="2 3">
    <name type="scientific">Streptomyces shenzhenensis</name>
    <dbReference type="NCBI Taxonomy" id="943815"/>
    <lineage>
        <taxon>Bacteria</taxon>
        <taxon>Bacillati</taxon>
        <taxon>Actinomycetota</taxon>
        <taxon>Actinomycetes</taxon>
        <taxon>Kitasatosporales</taxon>
        <taxon>Streptomycetaceae</taxon>
        <taxon>Streptomyces</taxon>
    </lineage>
</organism>